<dbReference type="EMBL" id="LJCR01000304">
    <property type="protein sequence ID" value="KPV53243.1"/>
    <property type="molecule type" value="Genomic_DNA"/>
</dbReference>
<evidence type="ECO:0000313" key="6">
    <source>
        <dbReference type="EMBL" id="KPV53243.1"/>
    </source>
</evidence>
<dbReference type="InterPro" id="IPR005474">
    <property type="entry name" value="Transketolase_N"/>
</dbReference>
<keyword evidence="7" id="KW-1185">Reference proteome</keyword>
<dbReference type="GO" id="GO:0046872">
    <property type="term" value="F:metal ion binding"/>
    <property type="evidence" value="ECO:0007669"/>
    <property type="project" value="UniProtKB-KW"/>
</dbReference>
<evidence type="ECO:0000256" key="4">
    <source>
        <dbReference type="ARBA" id="ARBA00023052"/>
    </source>
</evidence>
<comment type="cofactor">
    <cofactor evidence="1">
        <name>thiamine diphosphate</name>
        <dbReference type="ChEBI" id="CHEBI:58937"/>
    </cofactor>
</comment>
<dbReference type="GO" id="GO:0004802">
    <property type="term" value="F:transketolase activity"/>
    <property type="evidence" value="ECO:0007669"/>
    <property type="project" value="TreeGrafter"/>
</dbReference>
<dbReference type="InterPro" id="IPR033247">
    <property type="entry name" value="Transketolase_fam"/>
</dbReference>
<protein>
    <submittedName>
        <fullName evidence="6">Transketolase</fullName>
    </submittedName>
</protein>
<name>A0A0P9F9D7_9CHLR</name>
<comment type="caution">
    <text evidence="6">The sequence shown here is derived from an EMBL/GenBank/DDBJ whole genome shotgun (WGS) entry which is preliminary data.</text>
</comment>
<proteinExistence type="predicted"/>
<accession>A0A0P9F9D7</accession>
<dbReference type="CDD" id="cd02012">
    <property type="entry name" value="TPP_TK"/>
    <property type="match status" value="1"/>
</dbReference>
<evidence type="ECO:0000256" key="3">
    <source>
        <dbReference type="ARBA" id="ARBA00022723"/>
    </source>
</evidence>
<dbReference type="PATRIC" id="fig|186479.3.peg.6356"/>
<feature type="domain" description="Transketolase N-terminal" evidence="5">
    <location>
        <begin position="7"/>
        <end position="235"/>
    </location>
</feature>
<feature type="non-terminal residue" evidence="6">
    <location>
        <position position="235"/>
    </location>
</feature>
<dbReference type="SUPFAM" id="SSF52518">
    <property type="entry name" value="Thiamin diphosphate-binding fold (THDP-binding)"/>
    <property type="match status" value="1"/>
</dbReference>
<dbReference type="PANTHER" id="PTHR43522:SF2">
    <property type="entry name" value="TRANSKETOLASE 1-RELATED"/>
    <property type="match status" value="1"/>
</dbReference>
<keyword evidence="4" id="KW-0786">Thiamine pyrophosphate</keyword>
<dbReference type="PROSITE" id="PS00801">
    <property type="entry name" value="TRANSKETOLASE_1"/>
    <property type="match status" value="1"/>
</dbReference>
<dbReference type="GO" id="GO:0006098">
    <property type="term" value="P:pentose-phosphate shunt"/>
    <property type="evidence" value="ECO:0007669"/>
    <property type="project" value="TreeGrafter"/>
</dbReference>
<keyword evidence="3" id="KW-0479">Metal-binding</keyword>
<evidence type="ECO:0000313" key="7">
    <source>
        <dbReference type="Proteomes" id="UP000050509"/>
    </source>
</evidence>
<dbReference type="PANTHER" id="PTHR43522">
    <property type="entry name" value="TRANSKETOLASE"/>
    <property type="match status" value="1"/>
</dbReference>
<dbReference type="Proteomes" id="UP000050509">
    <property type="component" value="Unassembled WGS sequence"/>
</dbReference>
<dbReference type="InterPro" id="IPR029061">
    <property type="entry name" value="THDP-binding"/>
</dbReference>
<reference evidence="6 7" key="1">
    <citation type="submission" date="2015-09" db="EMBL/GenBank/DDBJ databases">
        <title>Draft genome sequence of Kouleothrix aurantiaca JCM 19913.</title>
        <authorList>
            <person name="Hemp J."/>
        </authorList>
    </citation>
    <scope>NUCLEOTIDE SEQUENCE [LARGE SCALE GENOMIC DNA]</scope>
    <source>
        <strain evidence="6 7">COM-B</strain>
    </source>
</reference>
<keyword evidence="2" id="KW-0808">Transferase</keyword>
<dbReference type="GO" id="GO:0005829">
    <property type="term" value="C:cytosol"/>
    <property type="evidence" value="ECO:0007669"/>
    <property type="project" value="TreeGrafter"/>
</dbReference>
<dbReference type="InterPro" id="IPR049557">
    <property type="entry name" value="Transketolase_CS"/>
</dbReference>
<dbReference type="AlphaFoldDB" id="A0A0P9F9D7"/>
<organism evidence="6 7">
    <name type="scientific">Kouleothrix aurantiaca</name>
    <dbReference type="NCBI Taxonomy" id="186479"/>
    <lineage>
        <taxon>Bacteria</taxon>
        <taxon>Bacillati</taxon>
        <taxon>Chloroflexota</taxon>
        <taxon>Chloroflexia</taxon>
        <taxon>Chloroflexales</taxon>
        <taxon>Roseiflexineae</taxon>
        <taxon>Roseiflexaceae</taxon>
        <taxon>Kouleothrix</taxon>
    </lineage>
</organism>
<dbReference type="Gene3D" id="3.40.50.970">
    <property type="match status" value="1"/>
</dbReference>
<gene>
    <name evidence="6" type="ORF">SE17_10775</name>
</gene>
<sequence>MEYTDLDQLAVTTIRMLSIDGVQAANSGHPGLPLGAAPMAYVLWSRPLRFNPHDPHWPNRDRFVLSAGHGSMLLYSLLHLFGYDLPLDELKRFRQWGSKTPGHPEFGLTPGVEVSTGPLGQGFANGVGMAIAEAFLSASYRQGDYSPIDHYAYAIVSDGDLMEGVASEAASLAGHLKLGKLIYLYDDNLISLDGPTNLAFTEDVVARFDAYGWHTSRVHDGNNLDEIDAAIRAAQ</sequence>
<dbReference type="Pfam" id="PF00456">
    <property type="entry name" value="Transketolase_N"/>
    <property type="match status" value="1"/>
</dbReference>
<evidence type="ECO:0000256" key="1">
    <source>
        <dbReference type="ARBA" id="ARBA00001964"/>
    </source>
</evidence>
<evidence type="ECO:0000256" key="2">
    <source>
        <dbReference type="ARBA" id="ARBA00022679"/>
    </source>
</evidence>
<evidence type="ECO:0000259" key="5">
    <source>
        <dbReference type="Pfam" id="PF00456"/>
    </source>
</evidence>